<dbReference type="EMBL" id="CP018154">
    <property type="protein sequence ID" value="APG61731.1"/>
    <property type="molecule type" value="Genomic_DNA"/>
</dbReference>
<reference evidence="1 2" key="1">
    <citation type="submission" date="2016-11" db="EMBL/GenBank/DDBJ databases">
        <title>Sphingorhabdus sp. LPB0140, isolated from marine environment.</title>
        <authorList>
            <person name="Kim E."/>
            <person name="Yi H."/>
        </authorList>
    </citation>
    <scope>NUCLEOTIDE SEQUENCE [LARGE SCALE GENOMIC DNA]</scope>
    <source>
        <strain evidence="1 2">LPB0140</strain>
    </source>
</reference>
<dbReference type="Pfam" id="PF04339">
    <property type="entry name" value="FemAB_like"/>
    <property type="match status" value="1"/>
</dbReference>
<dbReference type="KEGG" id="sphl:LPB140_01550"/>
<proteinExistence type="predicted"/>
<sequence>MTQSQSDTLYARIEKKVAAINADIWDALNIGGNPFTSHAFLSAMEESGSVGKGSGWSPLPIMISGPDDRPAAILPAYLKGHSQGEYVFDQGWAQAYERAGGQYYPKLQIAVPFSPVSGPRILFQDAQYALPLLKAAENFITQNGLSSAHASFVEEGQLDFFRDAGWLIRQDIQFHWYNKNYTDFDDFLSALSSRKRKNIRKERRIANENVEVKLLRGAEILPHHMDAFWIFYQDTGARKWGTPYLTRAAFDLLLEKMGNQIILIMAFNENGMAVAGALNLLGADCLYGRYWGCAEHLDHLHFELCYYRPIIFAIEHGLTRVEAGAQGAHKLARGYLPCPTYSAHFIADKGFRDAVAQFLEQEQSAVEDEREFLTQLGPFKRGPDNI</sequence>
<dbReference type="Gene3D" id="3.40.630.30">
    <property type="match status" value="1"/>
</dbReference>
<dbReference type="AlphaFoldDB" id="A0A1L3J9E5"/>
<dbReference type="RefSeq" id="WP_072558377.1">
    <property type="nucleotide sequence ID" value="NZ_CP018154.1"/>
</dbReference>
<keyword evidence="2" id="KW-1185">Reference proteome</keyword>
<dbReference type="GO" id="GO:0016740">
    <property type="term" value="F:transferase activity"/>
    <property type="evidence" value="ECO:0007669"/>
    <property type="project" value="UniProtKB-KW"/>
</dbReference>
<dbReference type="InterPro" id="IPR016181">
    <property type="entry name" value="Acyl_CoA_acyltransferase"/>
</dbReference>
<dbReference type="InterPro" id="IPR007434">
    <property type="entry name" value="FemAB-like"/>
</dbReference>
<evidence type="ECO:0000313" key="2">
    <source>
        <dbReference type="Proteomes" id="UP000242561"/>
    </source>
</evidence>
<dbReference type="STRING" id="1913578.LPB140_01550"/>
<accession>A0A1L3J9E5</accession>
<gene>
    <name evidence="1" type="ORF">LPB140_01550</name>
</gene>
<dbReference type="SUPFAM" id="SSF55729">
    <property type="entry name" value="Acyl-CoA N-acyltransferases (Nat)"/>
    <property type="match status" value="1"/>
</dbReference>
<evidence type="ECO:0000313" key="1">
    <source>
        <dbReference type="EMBL" id="APG61731.1"/>
    </source>
</evidence>
<organism evidence="1 2">
    <name type="scientific">Sphingorhabdus lutea</name>
    <dbReference type="NCBI Taxonomy" id="1913578"/>
    <lineage>
        <taxon>Bacteria</taxon>
        <taxon>Pseudomonadati</taxon>
        <taxon>Pseudomonadota</taxon>
        <taxon>Alphaproteobacteria</taxon>
        <taxon>Sphingomonadales</taxon>
        <taxon>Sphingomonadaceae</taxon>
        <taxon>Sphingorhabdus</taxon>
    </lineage>
</organism>
<dbReference type="PANTHER" id="PTHR47017:SF1">
    <property type="entry name" value="ACYL-COA"/>
    <property type="match status" value="1"/>
</dbReference>
<dbReference type="Proteomes" id="UP000242561">
    <property type="component" value="Chromosome"/>
</dbReference>
<dbReference type="PANTHER" id="PTHR47017">
    <property type="entry name" value="ACYL-COA"/>
    <property type="match status" value="1"/>
</dbReference>
<dbReference type="OrthoDB" id="9776898at2"/>
<keyword evidence="1" id="KW-0808">Transferase</keyword>
<protein>
    <submittedName>
        <fullName evidence="1">GNAT family N-acetyltransferase</fullName>
    </submittedName>
</protein>
<name>A0A1L3J9E5_9SPHN</name>